<protein>
    <submittedName>
        <fullName evidence="1">Uncharacterized protein</fullName>
    </submittedName>
</protein>
<dbReference type="EMBL" id="CM037155">
    <property type="protein sequence ID" value="KAH7847187.1"/>
    <property type="molecule type" value="Genomic_DNA"/>
</dbReference>
<accession>A0ACB7Y1V2</accession>
<proteinExistence type="predicted"/>
<reference evidence="1 2" key="1">
    <citation type="journal article" date="2021" name="Hortic Res">
        <title>High-quality reference genome and annotation aids understanding of berry development for evergreen blueberry (Vaccinium darrowii).</title>
        <authorList>
            <person name="Yu J."/>
            <person name="Hulse-Kemp A.M."/>
            <person name="Babiker E."/>
            <person name="Staton M."/>
        </authorList>
    </citation>
    <scope>NUCLEOTIDE SEQUENCE [LARGE SCALE GENOMIC DNA]</scope>
    <source>
        <strain evidence="2">cv. NJ 8807/NJ 8810</strain>
        <tissue evidence="1">Young leaf</tissue>
    </source>
</reference>
<comment type="caution">
    <text evidence="1">The sequence shown here is derived from an EMBL/GenBank/DDBJ whole genome shotgun (WGS) entry which is preliminary data.</text>
</comment>
<keyword evidence="2" id="KW-1185">Reference proteome</keyword>
<name>A0ACB7Y1V2_9ERIC</name>
<sequence length="204" mass="22647">MVEQWSTLVVEVNGDSLEVVVASQEFVVALGGLARGRCQPRWLAGGRFKPIVFLPSSSPIVFSSLRNENGSSDNAITTTTKSADLRLSIVTAITTTESCPSLHLLPLRLSIVTAITTTKLLNFAIPHLSVTQFVTRLFESRNDLSTFKNHIRDFLVQSKEFSAQDNKDLYAEEVAAQRERKRQRMLTIPGLIAPNEIQDEMLDS</sequence>
<evidence type="ECO:0000313" key="2">
    <source>
        <dbReference type="Proteomes" id="UP000828048"/>
    </source>
</evidence>
<dbReference type="Proteomes" id="UP000828048">
    <property type="component" value="Chromosome 5"/>
</dbReference>
<gene>
    <name evidence="1" type="ORF">Vadar_023009</name>
</gene>
<organism evidence="1 2">
    <name type="scientific">Vaccinium darrowii</name>
    <dbReference type="NCBI Taxonomy" id="229202"/>
    <lineage>
        <taxon>Eukaryota</taxon>
        <taxon>Viridiplantae</taxon>
        <taxon>Streptophyta</taxon>
        <taxon>Embryophyta</taxon>
        <taxon>Tracheophyta</taxon>
        <taxon>Spermatophyta</taxon>
        <taxon>Magnoliopsida</taxon>
        <taxon>eudicotyledons</taxon>
        <taxon>Gunneridae</taxon>
        <taxon>Pentapetalae</taxon>
        <taxon>asterids</taxon>
        <taxon>Ericales</taxon>
        <taxon>Ericaceae</taxon>
        <taxon>Vaccinioideae</taxon>
        <taxon>Vaccinieae</taxon>
        <taxon>Vaccinium</taxon>
    </lineage>
</organism>
<evidence type="ECO:0000313" key="1">
    <source>
        <dbReference type="EMBL" id="KAH7847187.1"/>
    </source>
</evidence>